<evidence type="ECO:0000256" key="1">
    <source>
        <dbReference type="SAM" id="Phobius"/>
    </source>
</evidence>
<dbReference type="KEGG" id="ent:Ent638_2606"/>
<dbReference type="RefSeq" id="WP_015959607.1">
    <property type="nucleotide sequence ID" value="NC_009436.1"/>
</dbReference>
<reference evidence="3" key="1">
    <citation type="journal article" date="2010" name="PLoS Genet.">
        <title>Genome sequence of the plant growth promoting endophytic bacterium Enterobacter sp. 638.</title>
        <authorList>
            <person name="Taghavi S."/>
            <person name="van der Lelie D."/>
            <person name="Hoffman A."/>
            <person name="Zhang Y.B."/>
            <person name="Walla M.D."/>
            <person name="Vangronsveld J."/>
            <person name="Newman L."/>
            <person name="Monchy S."/>
        </authorList>
    </citation>
    <scope>NUCLEOTIDE SEQUENCE [LARGE SCALE GENOMIC DNA]</scope>
    <source>
        <strain evidence="3">638</strain>
    </source>
</reference>
<organism evidence="2 3">
    <name type="scientific">Enterobacter sp. (strain 638)</name>
    <dbReference type="NCBI Taxonomy" id="399742"/>
    <lineage>
        <taxon>Bacteria</taxon>
        <taxon>Pseudomonadati</taxon>
        <taxon>Pseudomonadota</taxon>
        <taxon>Gammaproteobacteria</taxon>
        <taxon>Enterobacterales</taxon>
        <taxon>Enterobacteriaceae</taxon>
        <taxon>Enterobacter</taxon>
    </lineage>
</organism>
<evidence type="ECO:0000313" key="3">
    <source>
        <dbReference type="Proteomes" id="UP000000230"/>
    </source>
</evidence>
<proteinExistence type="predicted"/>
<accession>A0A9J9KZ14</accession>
<keyword evidence="1" id="KW-1133">Transmembrane helix</keyword>
<sequence length="229" mass="26830">MKLFFLGVFLTISYFLSLFLVIDNLSLSVMSSWNELGDFLAGAFSPVAFLWLVLGYVQQQKELQQNTYALNLQAEELRNAVEQYQQMVLISKEQLSHETKRSIEQFRLKAAETKPEFHMASRLGFHNYNNITYTYFWSVYSNSREARNFKICFYPKFGIYDSYEFRTVIAPIQLPENLVLHTELPEYFEVHLTFDSILGVGYELKFFYKKIGNGNFELVDTTSKTNLIE</sequence>
<feature type="transmembrane region" description="Helical" evidence="1">
    <location>
        <begin position="39"/>
        <end position="57"/>
    </location>
</feature>
<name>A0A9J9KZ14_ENT38</name>
<keyword evidence="1" id="KW-0472">Membrane</keyword>
<protein>
    <submittedName>
        <fullName evidence="2">Uncharacterized protein</fullName>
    </submittedName>
</protein>
<keyword evidence="1" id="KW-0812">Transmembrane</keyword>
<dbReference type="Proteomes" id="UP000000230">
    <property type="component" value="Chromosome"/>
</dbReference>
<keyword evidence="3" id="KW-1185">Reference proteome</keyword>
<gene>
    <name evidence="2" type="ordered locus">Ent638_2606</name>
</gene>
<evidence type="ECO:0000313" key="2">
    <source>
        <dbReference type="EMBL" id="ABP61274.1"/>
    </source>
</evidence>
<dbReference type="AlphaFoldDB" id="A0A9J9KZ14"/>
<dbReference type="EMBL" id="CP000653">
    <property type="protein sequence ID" value="ABP61274.1"/>
    <property type="molecule type" value="Genomic_DNA"/>
</dbReference>
<dbReference type="OrthoDB" id="7408523at2"/>